<evidence type="ECO:0000256" key="2">
    <source>
        <dbReference type="ARBA" id="ARBA00023015"/>
    </source>
</evidence>
<gene>
    <name evidence="6" type="ORF">AS030_19495</name>
</gene>
<feature type="domain" description="HTH lysR-type" evidence="5">
    <location>
        <begin position="1"/>
        <end position="58"/>
    </location>
</feature>
<comment type="caution">
    <text evidence="6">The sequence shown here is derived from an EMBL/GenBank/DDBJ whole genome shotgun (WGS) entry which is preliminary data.</text>
</comment>
<keyword evidence="7" id="KW-1185">Reference proteome</keyword>
<proteinExistence type="inferred from homology"/>
<dbReference type="PROSITE" id="PS50931">
    <property type="entry name" value="HTH_LYSR"/>
    <property type="match status" value="1"/>
</dbReference>
<dbReference type="Gene3D" id="3.40.190.290">
    <property type="match status" value="1"/>
</dbReference>
<dbReference type="AlphaFoldDB" id="A0A0V8J279"/>
<dbReference type="RefSeq" id="WP_061974807.1">
    <property type="nucleotide sequence ID" value="NZ_FMAV01000004.1"/>
</dbReference>
<comment type="similarity">
    <text evidence="1">Belongs to the LysR transcriptional regulatory family.</text>
</comment>
<reference evidence="6 7" key="1">
    <citation type="journal article" date="2014" name="Antonie Van Leeuwenhoek">
        <title>Fictibacillus enclensis sp. nov., isolated from marine sediment.</title>
        <authorList>
            <person name="Dastager S.G."/>
            <person name="Mawlankar R."/>
            <person name="Srinivasan K."/>
            <person name="Tang S.K."/>
            <person name="Lee J.C."/>
            <person name="Ramana V.V."/>
            <person name="Shouche Y.S."/>
        </authorList>
    </citation>
    <scope>NUCLEOTIDE SEQUENCE [LARGE SCALE GENOMIC DNA]</scope>
    <source>
        <strain evidence="6 7">NIO-1003</strain>
    </source>
</reference>
<evidence type="ECO:0000313" key="7">
    <source>
        <dbReference type="Proteomes" id="UP000054099"/>
    </source>
</evidence>
<dbReference type="OrthoDB" id="9803735at2"/>
<evidence type="ECO:0000256" key="1">
    <source>
        <dbReference type="ARBA" id="ARBA00009437"/>
    </source>
</evidence>
<dbReference type="InterPro" id="IPR000847">
    <property type="entry name" value="LysR_HTH_N"/>
</dbReference>
<evidence type="ECO:0000256" key="4">
    <source>
        <dbReference type="ARBA" id="ARBA00023163"/>
    </source>
</evidence>
<keyword evidence="3" id="KW-0238">DNA-binding</keyword>
<protein>
    <submittedName>
        <fullName evidence="6">LysR family transcriptional regulator</fullName>
    </submittedName>
</protein>
<dbReference type="InterPro" id="IPR036388">
    <property type="entry name" value="WH-like_DNA-bd_sf"/>
</dbReference>
<dbReference type="Gene3D" id="1.10.10.10">
    <property type="entry name" value="Winged helix-like DNA-binding domain superfamily/Winged helix DNA-binding domain"/>
    <property type="match status" value="1"/>
</dbReference>
<dbReference type="PANTHER" id="PTHR30419">
    <property type="entry name" value="HTH-TYPE TRANSCRIPTIONAL REGULATOR YBHD"/>
    <property type="match status" value="1"/>
</dbReference>
<keyword evidence="4" id="KW-0804">Transcription</keyword>
<dbReference type="PRINTS" id="PR00039">
    <property type="entry name" value="HTHLYSR"/>
</dbReference>
<sequence>MEWQQFEYFKTLAQMEHVTRAAEALSITQPALSRSITRFEEEIGVPLFERQGRSIRLNKYGQLFLQRVENIMREFEEGKQEIQDLLDPNQGEVSIGFLHTLSTGRIPDLLSAFRQSYPKVNFRLGQGPSHQLIAKLLAGEFDLCLIASMESKSPIVWKPLWDEELYVIVPKDHKYANHESITLEQIADESFIHLKEGFSLRITVEQLFKEAGLTPNITFEGEEADTAAALVAAGLGISILPNLKGTDQSKIKKIPIQNPHCQRTIGIAWVEGRYVSPATQKFKQFVLEHP</sequence>
<dbReference type="Proteomes" id="UP000054099">
    <property type="component" value="Unassembled WGS sequence"/>
</dbReference>
<dbReference type="SUPFAM" id="SSF53850">
    <property type="entry name" value="Periplasmic binding protein-like II"/>
    <property type="match status" value="1"/>
</dbReference>
<dbReference type="InterPro" id="IPR050950">
    <property type="entry name" value="HTH-type_LysR_regulators"/>
</dbReference>
<dbReference type="FunFam" id="1.10.10.10:FF:000001">
    <property type="entry name" value="LysR family transcriptional regulator"/>
    <property type="match status" value="1"/>
</dbReference>
<evidence type="ECO:0000259" key="5">
    <source>
        <dbReference type="PROSITE" id="PS50931"/>
    </source>
</evidence>
<dbReference type="PANTHER" id="PTHR30419:SF28">
    <property type="entry name" value="HTH-TYPE TRANSCRIPTIONAL REGULATOR BSDA"/>
    <property type="match status" value="1"/>
</dbReference>
<dbReference type="GO" id="GO:0005829">
    <property type="term" value="C:cytosol"/>
    <property type="evidence" value="ECO:0007669"/>
    <property type="project" value="TreeGrafter"/>
</dbReference>
<dbReference type="EMBL" id="LNQN01000006">
    <property type="protein sequence ID" value="KSU81127.1"/>
    <property type="molecule type" value="Genomic_DNA"/>
</dbReference>
<dbReference type="InterPro" id="IPR036390">
    <property type="entry name" value="WH_DNA-bd_sf"/>
</dbReference>
<organism evidence="6 7">
    <name type="scientific">Fictibacillus enclensis</name>
    <dbReference type="NCBI Taxonomy" id="1017270"/>
    <lineage>
        <taxon>Bacteria</taxon>
        <taxon>Bacillati</taxon>
        <taxon>Bacillota</taxon>
        <taxon>Bacilli</taxon>
        <taxon>Bacillales</taxon>
        <taxon>Fictibacillaceae</taxon>
        <taxon>Fictibacillus</taxon>
    </lineage>
</organism>
<dbReference type="SUPFAM" id="SSF46785">
    <property type="entry name" value="Winged helix' DNA-binding domain"/>
    <property type="match status" value="1"/>
</dbReference>
<dbReference type="InterPro" id="IPR005119">
    <property type="entry name" value="LysR_subst-bd"/>
</dbReference>
<evidence type="ECO:0000313" key="6">
    <source>
        <dbReference type="EMBL" id="KSU81127.1"/>
    </source>
</evidence>
<dbReference type="Pfam" id="PF03466">
    <property type="entry name" value="LysR_substrate"/>
    <property type="match status" value="1"/>
</dbReference>
<dbReference type="GO" id="GO:0003677">
    <property type="term" value="F:DNA binding"/>
    <property type="evidence" value="ECO:0007669"/>
    <property type="project" value="UniProtKB-KW"/>
</dbReference>
<name>A0A0V8J279_9BACL</name>
<keyword evidence="2" id="KW-0805">Transcription regulation</keyword>
<evidence type="ECO:0000256" key="3">
    <source>
        <dbReference type="ARBA" id="ARBA00023125"/>
    </source>
</evidence>
<dbReference type="Pfam" id="PF00126">
    <property type="entry name" value="HTH_1"/>
    <property type="match status" value="1"/>
</dbReference>
<dbReference type="CDD" id="cd08434">
    <property type="entry name" value="PBP2_GltC_like"/>
    <property type="match status" value="1"/>
</dbReference>
<accession>A0A0V8J279</accession>
<dbReference type="GO" id="GO:0003700">
    <property type="term" value="F:DNA-binding transcription factor activity"/>
    <property type="evidence" value="ECO:0007669"/>
    <property type="project" value="InterPro"/>
</dbReference>